<comment type="caution">
    <text evidence="1">The sequence shown here is derived from an EMBL/GenBank/DDBJ whole genome shotgun (WGS) entry which is preliminary data.</text>
</comment>
<accession>A0AAD6VLC5</accession>
<dbReference type="EMBL" id="JARJCW010000015">
    <property type="protein sequence ID" value="KAJ7216361.1"/>
    <property type="molecule type" value="Genomic_DNA"/>
</dbReference>
<organism evidence="1 2">
    <name type="scientific">Mycena pura</name>
    <dbReference type="NCBI Taxonomy" id="153505"/>
    <lineage>
        <taxon>Eukaryota</taxon>
        <taxon>Fungi</taxon>
        <taxon>Dikarya</taxon>
        <taxon>Basidiomycota</taxon>
        <taxon>Agaricomycotina</taxon>
        <taxon>Agaricomycetes</taxon>
        <taxon>Agaricomycetidae</taxon>
        <taxon>Agaricales</taxon>
        <taxon>Marasmiineae</taxon>
        <taxon>Mycenaceae</taxon>
        <taxon>Mycena</taxon>
    </lineage>
</organism>
<evidence type="ECO:0000313" key="2">
    <source>
        <dbReference type="Proteomes" id="UP001219525"/>
    </source>
</evidence>
<sequence>MLVDHELLCAALDALGIECNAKTKDASRWCPRHNEERIKLYINYKAQHSALDAIPEKNLCRSVGAVKACTSLETVKTWNKTLMAKYQILNRYINAREYFTERFFGNDMARLTVDFGHKSFWHSLLKQLHKTETLLAEVEQRACILILEAQNAMWVLASRTEHSEVQDDCTGHDDALLPTLRRPKPCPTDITDVEDPLDVALREKRNLLWEKIKTRLARYCAPIRSKFYAERLEVIYACVRRAICTDTKLLLVAQNYQTVTALLADVTLDVAVVEKLWQAIRFLDMHHVRAAVDDVLRPQNSPVEYIVVLDGRVYKSLSGESFPFHAWGHMTALFMCYTCVRRVCKTVDEVVTLTRFAVLDMQVLNQSALKYEFAYPDSRLLSLCGFIPNSIETYPRSVLSKCNVASSGKPHWQETEMSYVLFAGLSLTDPKAQLFVNACLRDPELMVIARKGTAGLIMRSTTRAWGERVRHANTRAGLQTAEWDTSYFKDSVLEEARPKVFEEEVIKDCFQVVLVDGGEGSMEDFVAKIAHIWLEKVYNLPDMVTLTVTIAIPLLASGEIEIDLEEKKRTPNRETDLLASYKQLWGKAPAELADDDIHWGGLQYS</sequence>
<reference evidence="1" key="1">
    <citation type="submission" date="2023-03" db="EMBL/GenBank/DDBJ databases">
        <title>Massive genome expansion in bonnet fungi (Mycena s.s.) driven by repeated elements and novel gene families across ecological guilds.</title>
        <authorList>
            <consortium name="Lawrence Berkeley National Laboratory"/>
            <person name="Harder C.B."/>
            <person name="Miyauchi S."/>
            <person name="Viragh M."/>
            <person name="Kuo A."/>
            <person name="Thoen E."/>
            <person name="Andreopoulos B."/>
            <person name="Lu D."/>
            <person name="Skrede I."/>
            <person name="Drula E."/>
            <person name="Henrissat B."/>
            <person name="Morin E."/>
            <person name="Kohler A."/>
            <person name="Barry K."/>
            <person name="LaButti K."/>
            <person name="Morin E."/>
            <person name="Salamov A."/>
            <person name="Lipzen A."/>
            <person name="Mereny Z."/>
            <person name="Hegedus B."/>
            <person name="Baldrian P."/>
            <person name="Stursova M."/>
            <person name="Weitz H."/>
            <person name="Taylor A."/>
            <person name="Grigoriev I.V."/>
            <person name="Nagy L.G."/>
            <person name="Martin F."/>
            <person name="Kauserud H."/>
        </authorList>
    </citation>
    <scope>NUCLEOTIDE SEQUENCE</scope>
    <source>
        <strain evidence="1">9144</strain>
    </source>
</reference>
<proteinExistence type="predicted"/>
<protein>
    <submittedName>
        <fullName evidence="1">Uncharacterized protein</fullName>
    </submittedName>
</protein>
<keyword evidence="2" id="KW-1185">Reference proteome</keyword>
<dbReference type="AlphaFoldDB" id="A0AAD6VLC5"/>
<name>A0AAD6VLC5_9AGAR</name>
<gene>
    <name evidence="1" type="ORF">GGX14DRAFT_604450</name>
</gene>
<dbReference type="Proteomes" id="UP001219525">
    <property type="component" value="Unassembled WGS sequence"/>
</dbReference>
<evidence type="ECO:0000313" key="1">
    <source>
        <dbReference type="EMBL" id="KAJ7216361.1"/>
    </source>
</evidence>